<dbReference type="SUPFAM" id="SSF81301">
    <property type="entry name" value="Nucleotidyltransferase"/>
    <property type="match status" value="1"/>
</dbReference>
<dbReference type="Gene3D" id="1.10.287.860">
    <property type="entry name" value="Nucleotidyltransferase"/>
    <property type="match status" value="1"/>
</dbReference>
<dbReference type="AlphaFoldDB" id="A0A7W8M5S3"/>
<keyword evidence="3" id="KW-0418">Kinase</keyword>
<dbReference type="Gene3D" id="3.30.460.10">
    <property type="entry name" value="Beta Polymerase, domain 2"/>
    <property type="match status" value="1"/>
</dbReference>
<gene>
    <name evidence="3" type="ORF">HNP82_001799</name>
</gene>
<dbReference type="PANTHER" id="PTHR47837:SF2">
    <property type="entry name" value="GTP PYROPHOSPHOKINASE YWAC"/>
    <property type="match status" value="1"/>
</dbReference>
<reference evidence="3 4" key="1">
    <citation type="submission" date="2020-08" db="EMBL/GenBank/DDBJ databases">
        <title>Genomic Encyclopedia of Type Strains, Phase IV (KMG-IV): sequencing the most valuable type-strain genomes for metagenomic binning, comparative biology and taxonomic classification.</title>
        <authorList>
            <person name="Goeker M."/>
        </authorList>
    </citation>
    <scope>NUCLEOTIDE SEQUENCE [LARGE SCALE GENOMIC DNA]</scope>
    <source>
        <strain evidence="3 4">DSM 106146</strain>
    </source>
</reference>
<dbReference type="GO" id="GO:0015970">
    <property type="term" value="P:guanosine tetraphosphate biosynthetic process"/>
    <property type="evidence" value="ECO:0007669"/>
    <property type="project" value="UniProtKB-UniPathway"/>
</dbReference>
<dbReference type="InterPro" id="IPR007685">
    <property type="entry name" value="RelA_SpoT"/>
</dbReference>
<dbReference type="SMART" id="SM00954">
    <property type="entry name" value="RelA_SpoT"/>
    <property type="match status" value="1"/>
</dbReference>
<dbReference type="PANTHER" id="PTHR47837">
    <property type="entry name" value="GTP PYROPHOSPHOKINASE YJBM"/>
    <property type="match status" value="1"/>
</dbReference>
<accession>A0A7W8M5S3</accession>
<dbReference type="InterPro" id="IPR052366">
    <property type="entry name" value="GTP_Pyrophosphokinase"/>
</dbReference>
<dbReference type="EMBL" id="JACHFW010000006">
    <property type="protein sequence ID" value="MBB5264671.1"/>
    <property type="molecule type" value="Genomic_DNA"/>
</dbReference>
<dbReference type="CDD" id="cd05399">
    <property type="entry name" value="NT_Rel-Spo_like"/>
    <property type="match status" value="1"/>
</dbReference>
<comment type="pathway">
    <text evidence="1">Purine metabolism; ppGpp biosynthesis; ppGpp from GTP: step 1/2.</text>
</comment>
<dbReference type="RefSeq" id="WP_183773500.1">
    <property type="nucleotide sequence ID" value="NZ_JACHFW010000006.1"/>
</dbReference>
<name>A0A7W8M5S3_9FIRM</name>
<evidence type="ECO:0000259" key="2">
    <source>
        <dbReference type="SMART" id="SM00954"/>
    </source>
</evidence>
<dbReference type="Proteomes" id="UP000543642">
    <property type="component" value="Unassembled WGS sequence"/>
</dbReference>
<feature type="domain" description="RelA/SpoT" evidence="2">
    <location>
        <begin position="59"/>
        <end position="182"/>
    </location>
</feature>
<dbReference type="GO" id="GO:0016301">
    <property type="term" value="F:kinase activity"/>
    <property type="evidence" value="ECO:0007669"/>
    <property type="project" value="UniProtKB-KW"/>
</dbReference>
<evidence type="ECO:0000313" key="4">
    <source>
        <dbReference type="Proteomes" id="UP000543642"/>
    </source>
</evidence>
<proteinExistence type="predicted"/>
<comment type="caution">
    <text evidence="3">The sequence shown here is derived from an EMBL/GenBank/DDBJ whole genome shotgun (WGS) entry which is preliminary data.</text>
</comment>
<keyword evidence="4" id="KW-1185">Reference proteome</keyword>
<dbReference type="UniPathway" id="UPA00908">
    <property type="reaction ID" value="UER00884"/>
</dbReference>
<dbReference type="InterPro" id="IPR043519">
    <property type="entry name" value="NT_sf"/>
</dbReference>
<evidence type="ECO:0000256" key="1">
    <source>
        <dbReference type="ARBA" id="ARBA00004976"/>
    </source>
</evidence>
<organism evidence="3 4">
    <name type="scientific">Catenibacillus scindens</name>
    <dbReference type="NCBI Taxonomy" id="673271"/>
    <lineage>
        <taxon>Bacteria</taxon>
        <taxon>Bacillati</taxon>
        <taxon>Bacillota</taxon>
        <taxon>Clostridia</taxon>
        <taxon>Lachnospirales</taxon>
        <taxon>Lachnospiraceae</taxon>
        <taxon>Catenibacillus</taxon>
    </lineage>
</organism>
<sequence>MDNDDVRIELPGIPGETLSWGRMLLLYESALEVIKTKINVLNKEFVLRCGYTPIEHIKSRIKSPKSIVRKMNINHREPSIANVVRYINDIAGIRITCSFTTDIYTIAELIASQNDVKVLKVKDYIAHPKENGYMSYHMIVSVPVYLSQQVVYTKVEIQIRTIAMDFWASLEHKMYYKFDGKAPEHIRRELKECADITAFLDRKMLALNEEIQNYREPEYMPDLDEESYEEKTIEEVFGVIIEEEQIRENGDGEDKKVNS</sequence>
<dbReference type="EC" id="2.7.6.5" evidence="3"/>
<protein>
    <submittedName>
        <fullName evidence="3">Putative GTP pyrophosphokinase</fullName>
        <ecNumber evidence="3">2.7.6.5</ecNumber>
    </submittedName>
</protein>
<keyword evidence="3" id="KW-0808">Transferase</keyword>
<dbReference type="Pfam" id="PF04607">
    <property type="entry name" value="RelA_SpoT"/>
    <property type="match status" value="1"/>
</dbReference>
<evidence type="ECO:0000313" key="3">
    <source>
        <dbReference type="EMBL" id="MBB5264671.1"/>
    </source>
</evidence>
<dbReference type="GO" id="GO:0008728">
    <property type="term" value="F:GTP diphosphokinase activity"/>
    <property type="evidence" value="ECO:0007669"/>
    <property type="project" value="UniProtKB-EC"/>
</dbReference>